<feature type="compositionally biased region" description="Low complexity" evidence="1">
    <location>
        <begin position="32"/>
        <end position="41"/>
    </location>
</feature>
<dbReference type="RefSeq" id="WP_085863195.1">
    <property type="nucleotide sequence ID" value="NZ_FWFT01000001.1"/>
</dbReference>
<name>A0A1Y5RLZ5_9RHOB</name>
<evidence type="ECO:0000313" key="3">
    <source>
        <dbReference type="Proteomes" id="UP000193623"/>
    </source>
</evidence>
<sequence>MIDLFIPYIFGLALGIDAPGRDAAPPVVPSATAATDITGTGDDMDASRPAEDQTPTGRFTTATEVRPILDVTRANWVGVRDYNGQDYVYFTHLLAWRCGLWDIRYGFNGAPADNVLAMEPCYAETTTPNAITDVANFLPYVIRPAGSVTSVTVEIVYDDGTAAEATFDRAAIAIP</sequence>
<feature type="region of interest" description="Disordered" evidence="1">
    <location>
        <begin position="32"/>
        <end position="57"/>
    </location>
</feature>
<proteinExistence type="predicted"/>
<dbReference type="Proteomes" id="UP000193623">
    <property type="component" value="Unassembled WGS sequence"/>
</dbReference>
<evidence type="ECO:0000256" key="1">
    <source>
        <dbReference type="SAM" id="MobiDB-lite"/>
    </source>
</evidence>
<accession>A0A1Y5RLZ5</accession>
<dbReference type="AlphaFoldDB" id="A0A1Y5RLZ5"/>
<dbReference type="EMBL" id="FWFT01000001">
    <property type="protein sequence ID" value="SLN20598.1"/>
    <property type="molecule type" value="Genomic_DNA"/>
</dbReference>
<organism evidence="2 3">
    <name type="scientific">Pseudooctadecabacter jejudonensis</name>
    <dbReference type="NCBI Taxonomy" id="1391910"/>
    <lineage>
        <taxon>Bacteria</taxon>
        <taxon>Pseudomonadati</taxon>
        <taxon>Pseudomonadota</taxon>
        <taxon>Alphaproteobacteria</taxon>
        <taxon>Rhodobacterales</taxon>
        <taxon>Paracoccaceae</taxon>
        <taxon>Pseudooctadecabacter</taxon>
    </lineage>
</organism>
<keyword evidence="3" id="KW-1185">Reference proteome</keyword>
<dbReference type="OrthoDB" id="9816009at2"/>
<protein>
    <submittedName>
        <fullName evidence="2">Uncharacterized protein</fullName>
    </submittedName>
</protein>
<reference evidence="2 3" key="1">
    <citation type="submission" date="2017-03" db="EMBL/GenBank/DDBJ databases">
        <authorList>
            <person name="Afonso C.L."/>
            <person name="Miller P.J."/>
            <person name="Scott M.A."/>
            <person name="Spackman E."/>
            <person name="Goraichik I."/>
            <person name="Dimitrov K.M."/>
            <person name="Suarez D.L."/>
            <person name="Swayne D.E."/>
        </authorList>
    </citation>
    <scope>NUCLEOTIDE SEQUENCE [LARGE SCALE GENOMIC DNA]</scope>
    <source>
        <strain evidence="2 3">CECT 8397</strain>
    </source>
</reference>
<evidence type="ECO:0000313" key="2">
    <source>
        <dbReference type="EMBL" id="SLN20598.1"/>
    </source>
</evidence>
<gene>
    <name evidence="2" type="ORF">PSJ8397_00772</name>
</gene>